<dbReference type="Proteomes" id="UP000236161">
    <property type="component" value="Unassembled WGS sequence"/>
</dbReference>
<feature type="chain" id="PRO_5014158257" evidence="2">
    <location>
        <begin position="25"/>
        <end position="205"/>
    </location>
</feature>
<feature type="region of interest" description="Disordered" evidence="1">
    <location>
        <begin position="35"/>
        <end position="54"/>
    </location>
</feature>
<sequence>MASFSNSLTLFLFVAGLSPALTCARELTSFSKTVPDELPPVGGDRLPENIPEQSGRGYGLFGRSQDDDDHFPSTTSFSDNYYNNVGRYSTESSRLPRAESYHELQGGSFPAGSESKNQYGTISDVRALDQNGNYFKNSIDAEKFASAGDVEQDIPASLGVSEEKAVRDGRYSYGSGYELSQAMDGMRSQNYRNPQKEEEDYDPLP</sequence>
<protein>
    <submittedName>
        <fullName evidence="3">Uncharacterized protein</fullName>
    </submittedName>
</protein>
<name>A0A2I0AC98_9ASPA</name>
<accession>A0A2I0AC98</accession>
<organism evidence="3 4">
    <name type="scientific">Apostasia shenzhenica</name>
    <dbReference type="NCBI Taxonomy" id="1088818"/>
    <lineage>
        <taxon>Eukaryota</taxon>
        <taxon>Viridiplantae</taxon>
        <taxon>Streptophyta</taxon>
        <taxon>Embryophyta</taxon>
        <taxon>Tracheophyta</taxon>
        <taxon>Spermatophyta</taxon>
        <taxon>Magnoliopsida</taxon>
        <taxon>Liliopsida</taxon>
        <taxon>Asparagales</taxon>
        <taxon>Orchidaceae</taxon>
        <taxon>Apostasioideae</taxon>
        <taxon>Apostasia</taxon>
    </lineage>
</organism>
<dbReference type="AlphaFoldDB" id="A0A2I0AC98"/>
<evidence type="ECO:0000256" key="1">
    <source>
        <dbReference type="SAM" id="MobiDB-lite"/>
    </source>
</evidence>
<evidence type="ECO:0000313" key="4">
    <source>
        <dbReference type="Proteomes" id="UP000236161"/>
    </source>
</evidence>
<evidence type="ECO:0000313" key="3">
    <source>
        <dbReference type="EMBL" id="PKA53168.1"/>
    </source>
</evidence>
<proteinExistence type="predicted"/>
<gene>
    <name evidence="3" type="ORF">AXF42_Ash009898</name>
</gene>
<evidence type="ECO:0000256" key="2">
    <source>
        <dbReference type="SAM" id="SignalP"/>
    </source>
</evidence>
<dbReference type="EMBL" id="KZ451999">
    <property type="protein sequence ID" value="PKA53168.1"/>
    <property type="molecule type" value="Genomic_DNA"/>
</dbReference>
<feature type="signal peptide" evidence="2">
    <location>
        <begin position="1"/>
        <end position="24"/>
    </location>
</feature>
<reference evidence="3 4" key="1">
    <citation type="journal article" date="2017" name="Nature">
        <title>The Apostasia genome and the evolution of orchids.</title>
        <authorList>
            <person name="Zhang G.Q."/>
            <person name="Liu K.W."/>
            <person name="Li Z."/>
            <person name="Lohaus R."/>
            <person name="Hsiao Y.Y."/>
            <person name="Niu S.C."/>
            <person name="Wang J.Y."/>
            <person name="Lin Y.C."/>
            <person name="Xu Q."/>
            <person name="Chen L.J."/>
            <person name="Yoshida K."/>
            <person name="Fujiwara S."/>
            <person name="Wang Z.W."/>
            <person name="Zhang Y.Q."/>
            <person name="Mitsuda N."/>
            <person name="Wang M."/>
            <person name="Liu G.H."/>
            <person name="Pecoraro L."/>
            <person name="Huang H.X."/>
            <person name="Xiao X.J."/>
            <person name="Lin M."/>
            <person name="Wu X.Y."/>
            <person name="Wu W.L."/>
            <person name="Chen Y.Y."/>
            <person name="Chang S.B."/>
            <person name="Sakamoto S."/>
            <person name="Ohme-Takagi M."/>
            <person name="Yagi M."/>
            <person name="Zeng S.J."/>
            <person name="Shen C.Y."/>
            <person name="Yeh C.M."/>
            <person name="Luo Y.B."/>
            <person name="Tsai W.C."/>
            <person name="Van de Peer Y."/>
            <person name="Liu Z.J."/>
        </authorList>
    </citation>
    <scope>NUCLEOTIDE SEQUENCE [LARGE SCALE GENOMIC DNA]</scope>
    <source>
        <strain evidence="4">cv. Shenzhen</strain>
        <tissue evidence="3">Stem</tissue>
    </source>
</reference>
<keyword evidence="2" id="KW-0732">Signal</keyword>
<keyword evidence="4" id="KW-1185">Reference proteome</keyword>
<feature type="region of interest" description="Disordered" evidence="1">
    <location>
        <begin position="176"/>
        <end position="205"/>
    </location>
</feature>